<evidence type="ECO:0000313" key="2">
    <source>
        <dbReference type="Proteomes" id="UP000305906"/>
    </source>
</evidence>
<proteinExistence type="predicted"/>
<evidence type="ECO:0000313" key="1">
    <source>
        <dbReference type="EMBL" id="TLS45920.1"/>
    </source>
</evidence>
<dbReference type="AlphaFoldDB" id="A0A5R9FVH1"/>
<name>A0A5R9FVH1_9ACTN</name>
<protein>
    <submittedName>
        <fullName evidence="1">Uncharacterized protein</fullName>
    </submittedName>
</protein>
<comment type="caution">
    <text evidence="1">The sequence shown here is derived from an EMBL/GenBank/DDBJ whole genome shotgun (WGS) entry which is preliminary data.</text>
</comment>
<dbReference type="EMBL" id="VBZC01000011">
    <property type="protein sequence ID" value="TLS45920.1"/>
    <property type="molecule type" value="Genomic_DNA"/>
</dbReference>
<organism evidence="1 2">
    <name type="scientific">Streptomyces montanus</name>
    <dbReference type="NCBI Taxonomy" id="2580423"/>
    <lineage>
        <taxon>Bacteria</taxon>
        <taxon>Bacillati</taxon>
        <taxon>Actinomycetota</taxon>
        <taxon>Actinomycetes</taxon>
        <taxon>Kitasatosporales</taxon>
        <taxon>Streptomycetaceae</taxon>
        <taxon>Streptomyces</taxon>
    </lineage>
</organism>
<dbReference type="Proteomes" id="UP000305906">
    <property type="component" value="Unassembled WGS sequence"/>
</dbReference>
<keyword evidence="2" id="KW-1185">Reference proteome</keyword>
<sequence length="99" mass="10707">MQLDDLHGWYARLRAELDVARFEVGWQGPEPGRAKASVCLSVDGPERLGELVVWETGEAQLQLGDVAGGLVTDERMWLADAEQLATAVGRMTAWVVGGA</sequence>
<accession>A0A5R9FVH1</accession>
<reference evidence="1 2" key="1">
    <citation type="submission" date="2019-05" db="EMBL/GenBank/DDBJ databases">
        <title>Streptomyces sp. NEAU-C151, a novel actinomycete isolated from soil.</title>
        <authorList>
            <person name="Han L."/>
            <person name="Jiang H."/>
        </authorList>
    </citation>
    <scope>NUCLEOTIDE SEQUENCE [LARGE SCALE GENOMIC DNA]</scope>
    <source>
        <strain evidence="1 2">NEAU-C151</strain>
    </source>
</reference>
<dbReference type="RefSeq" id="WP_138045148.1">
    <property type="nucleotide sequence ID" value="NZ_VBZC01000011.1"/>
</dbReference>
<gene>
    <name evidence="1" type="ORF">FE633_12240</name>
</gene>